<dbReference type="PANTHER" id="PTHR12147:SF26">
    <property type="entry name" value="PEPTIDASE M28 DOMAIN-CONTAINING PROTEIN"/>
    <property type="match status" value="1"/>
</dbReference>
<dbReference type="Pfam" id="PF04389">
    <property type="entry name" value="Peptidase_M28"/>
    <property type="match status" value="1"/>
</dbReference>
<proteinExistence type="predicted"/>
<keyword evidence="4" id="KW-1185">Reference proteome</keyword>
<evidence type="ECO:0000313" key="3">
    <source>
        <dbReference type="EMBL" id="GAA4446042.1"/>
    </source>
</evidence>
<dbReference type="PANTHER" id="PTHR12147">
    <property type="entry name" value="METALLOPEPTIDASE M28 FAMILY MEMBER"/>
    <property type="match status" value="1"/>
</dbReference>
<feature type="chain" id="PRO_5045668696" evidence="1">
    <location>
        <begin position="28"/>
        <end position="563"/>
    </location>
</feature>
<protein>
    <submittedName>
        <fullName evidence="3">M20/M25/M40 family metallo-hydrolase</fullName>
    </submittedName>
</protein>
<feature type="domain" description="Peptidase M28" evidence="2">
    <location>
        <begin position="313"/>
        <end position="524"/>
    </location>
</feature>
<dbReference type="SUPFAM" id="SSF52025">
    <property type="entry name" value="PA domain"/>
    <property type="match status" value="1"/>
</dbReference>
<dbReference type="InterPro" id="IPR045175">
    <property type="entry name" value="M28_fam"/>
</dbReference>
<dbReference type="InterPro" id="IPR046450">
    <property type="entry name" value="PA_dom_sf"/>
</dbReference>
<dbReference type="InterPro" id="IPR007484">
    <property type="entry name" value="Peptidase_M28"/>
</dbReference>
<sequence length="563" mass="61158">MKCSKQTLIYPATIAALLLVGSLSASAQDAMNQIPAEARNVVQSVRPEAIRAHMGFLADDALEGRRPGTRGFALAANYLQAQFEALGLQPAGENKTYRQAVPLRRVQVNEAASSMAILRKGSEQTLEYGRGFVLSPNFGKANSEVIAPVVFVGFGITAPELSHDDYEKIDVKGKIVAYFNGAPTNFPSNQRAYYSSTSKLENAVAHGAVGVISFSIPTDLRTRMEATATRLRQSQGVTRWVDKQGQAQRTNPELLGVATVSDSTARAMFAGASRSFDDAVGWATRNTPQAFALPVSVRMRTQTTMAPDIRGENVVAILPGTDPVLKNEYVVHVAHLDHLGIGRPVKGDSIFNGAHDNASGVGILLETARLYTSLPNRPRRSIVFVGVTGEELGLLGSDYFASNPTMPGSMVANFSLDMPFFFHPLLDIVPYGVEHSSLSQPVGIAAAALGVEIAEDPIPEQTVFMRSDHFSFVRQGIPALFIKSGFKTGKPQLDGRKVNLDWRGTIYHSPQDDMNQPFDFQAAAKHVQLQFLTSYLVAQADARPVWNKGDFFGNKFGKKKEVK</sequence>
<dbReference type="Proteomes" id="UP001501175">
    <property type="component" value="Unassembled WGS sequence"/>
</dbReference>
<keyword evidence="1" id="KW-0732">Signal</keyword>
<organism evidence="3 4">
    <name type="scientific">Nibrella saemangeumensis</name>
    <dbReference type="NCBI Taxonomy" id="1084526"/>
    <lineage>
        <taxon>Bacteria</taxon>
        <taxon>Pseudomonadati</taxon>
        <taxon>Bacteroidota</taxon>
        <taxon>Cytophagia</taxon>
        <taxon>Cytophagales</taxon>
        <taxon>Spirosomataceae</taxon>
        <taxon>Nibrella</taxon>
    </lineage>
</organism>
<feature type="signal peptide" evidence="1">
    <location>
        <begin position="1"/>
        <end position="27"/>
    </location>
</feature>
<evidence type="ECO:0000256" key="1">
    <source>
        <dbReference type="SAM" id="SignalP"/>
    </source>
</evidence>
<dbReference type="EMBL" id="BAABHD010000001">
    <property type="protein sequence ID" value="GAA4446042.1"/>
    <property type="molecule type" value="Genomic_DNA"/>
</dbReference>
<comment type="caution">
    <text evidence="3">The sequence shown here is derived from an EMBL/GenBank/DDBJ whole genome shotgun (WGS) entry which is preliminary data.</text>
</comment>
<evidence type="ECO:0000259" key="2">
    <source>
        <dbReference type="Pfam" id="PF04389"/>
    </source>
</evidence>
<dbReference type="Gene3D" id="3.40.630.10">
    <property type="entry name" value="Zn peptidases"/>
    <property type="match status" value="2"/>
</dbReference>
<dbReference type="SUPFAM" id="SSF53187">
    <property type="entry name" value="Zn-dependent exopeptidases"/>
    <property type="match status" value="1"/>
</dbReference>
<dbReference type="RefSeq" id="WP_345239528.1">
    <property type="nucleotide sequence ID" value="NZ_BAABHD010000001.1"/>
</dbReference>
<name>A0ABP8M9Y9_9BACT</name>
<evidence type="ECO:0000313" key="4">
    <source>
        <dbReference type="Proteomes" id="UP001501175"/>
    </source>
</evidence>
<dbReference type="Gene3D" id="3.50.30.30">
    <property type="match status" value="1"/>
</dbReference>
<accession>A0ABP8M9Y9</accession>
<gene>
    <name evidence="3" type="ORF">GCM10023189_00750</name>
</gene>
<reference evidence="4" key="1">
    <citation type="journal article" date="2019" name="Int. J. Syst. Evol. Microbiol.">
        <title>The Global Catalogue of Microorganisms (GCM) 10K type strain sequencing project: providing services to taxonomists for standard genome sequencing and annotation.</title>
        <authorList>
            <consortium name="The Broad Institute Genomics Platform"/>
            <consortium name="The Broad Institute Genome Sequencing Center for Infectious Disease"/>
            <person name="Wu L."/>
            <person name="Ma J."/>
        </authorList>
    </citation>
    <scope>NUCLEOTIDE SEQUENCE [LARGE SCALE GENOMIC DNA]</scope>
    <source>
        <strain evidence="4">JCM 17927</strain>
    </source>
</reference>